<dbReference type="Proteomes" id="UP001372338">
    <property type="component" value="Unassembled WGS sequence"/>
</dbReference>
<comment type="caution">
    <text evidence="3">The sequence shown here is derived from an EMBL/GenBank/DDBJ whole genome shotgun (WGS) entry which is preliminary data.</text>
</comment>
<organism evidence="3 4">
    <name type="scientific">Crotalaria pallida</name>
    <name type="common">Smooth rattlebox</name>
    <name type="synonym">Crotalaria striata</name>
    <dbReference type="NCBI Taxonomy" id="3830"/>
    <lineage>
        <taxon>Eukaryota</taxon>
        <taxon>Viridiplantae</taxon>
        <taxon>Streptophyta</taxon>
        <taxon>Embryophyta</taxon>
        <taxon>Tracheophyta</taxon>
        <taxon>Spermatophyta</taxon>
        <taxon>Magnoliopsida</taxon>
        <taxon>eudicotyledons</taxon>
        <taxon>Gunneridae</taxon>
        <taxon>Pentapetalae</taxon>
        <taxon>rosids</taxon>
        <taxon>fabids</taxon>
        <taxon>Fabales</taxon>
        <taxon>Fabaceae</taxon>
        <taxon>Papilionoideae</taxon>
        <taxon>50 kb inversion clade</taxon>
        <taxon>genistoids sensu lato</taxon>
        <taxon>core genistoids</taxon>
        <taxon>Crotalarieae</taxon>
        <taxon>Crotalaria</taxon>
    </lineage>
</organism>
<keyword evidence="2" id="KW-0812">Transmembrane</keyword>
<gene>
    <name evidence="3" type="ORF">RIF29_20097</name>
</gene>
<feature type="region of interest" description="Disordered" evidence="1">
    <location>
        <begin position="134"/>
        <end position="177"/>
    </location>
</feature>
<feature type="compositionally biased region" description="Polar residues" evidence="1">
    <location>
        <begin position="156"/>
        <end position="165"/>
    </location>
</feature>
<evidence type="ECO:0000256" key="1">
    <source>
        <dbReference type="SAM" id="MobiDB-lite"/>
    </source>
</evidence>
<accession>A0AAN9F908</accession>
<dbReference type="EMBL" id="JAYWIO010000004">
    <property type="protein sequence ID" value="KAK7267423.1"/>
    <property type="molecule type" value="Genomic_DNA"/>
</dbReference>
<name>A0AAN9F908_CROPI</name>
<keyword evidence="4" id="KW-1185">Reference proteome</keyword>
<protein>
    <submittedName>
        <fullName evidence="3">Uncharacterized protein</fullName>
    </submittedName>
</protein>
<feature type="transmembrane region" description="Helical" evidence="2">
    <location>
        <begin position="45"/>
        <end position="66"/>
    </location>
</feature>
<evidence type="ECO:0000313" key="3">
    <source>
        <dbReference type="EMBL" id="KAK7267423.1"/>
    </source>
</evidence>
<dbReference type="AlphaFoldDB" id="A0AAN9F908"/>
<evidence type="ECO:0000256" key="2">
    <source>
        <dbReference type="SAM" id="Phobius"/>
    </source>
</evidence>
<proteinExistence type="predicted"/>
<reference evidence="3 4" key="1">
    <citation type="submission" date="2024-01" db="EMBL/GenBank/DDBJ databases">
        <title>The genomes of 5 underutilized Papilionoideae crops provide insights into root nodulation and disease resistanc.</title>
        <authorList>
            <person name="Yuan L."/>
        </authorList>
    </citation>
    <scope>NUCLEOTIDE SEQUENCE [LARGE SCALE GENOMIC DNA]</scope>
    <source>
        <strain evidence="3">ZHUSHIDOU_FW_LH</strain>
        <tissue evidence="3">Leaf</tissue>
    </source>
</reference>
<sequence length="177" mass="19609">MLSCKERERGEEKATAGITATATTAAANLHRTQPNILDEIVVEKILSIVVFIVGELLGFVWYDAWIYRCSHDEQTRDGVRSDAPSPPHPSVVLLIPVNSRCSNSEQTHGGANSQQRAIPSSQVRLLSNHRSKYLHRCRPPKPQRHDPDSSGFENRGQISDAAQNRWTRRSSMAAAAA</sequence>
<keyword evidence="2" id="KW-0472">Membrane</keyword>
<keyword evidence="2" id="KW-1133">Transmembrane helix</keyword>
<evidence type="ECO:0000313" key="4">
    <source>
        <dbReference type="Proteomes" id="UP001372338"/>
    </source>
</evidence>